<evidence type="ECO:0000313" key="3">
    <source>
        <dbReference type="Proteomes" id="UP000601099"/>
    </source>
</evidence>
<keyword evidence="3" id="KW-1185">Reference proteome</keyword>
<accession>A0ABS0KYE5</accession>
<keyword evidence="1" id="KW-0472">Membrane</keyword>
<sequence length="250" mass="27958">MQKKPTGLEEFFDRHRGEFDAFEPSPDLWDTLEAKLNAPANEAADEPVLRLMPIAEPAPETAALPRRSISIVRYGVAAAVTLLCILGIGFLLPNTAPPTAAWKKTPLAPWAIQPETTTADEALSFYTGGNPTAIATAAVDSPRLEIARAVHRMESYYAAQILERQAELRQLEEEARITNSPADWSRELASLDSTYHELKVELARNPDPNMVLDAMNRNLQIRLDILNQQLRMRERINDSQQTPTLYADNR</sequence>
<protein>
    <submittedName>
        <fullName evidence="2">Uncharacterized protein</fullName>
    </submittedName>
</protein>
<dbReference type="RefSeq" id="WP_196953926.1">
    <property type="nucleotide sequence ID" value="NZ_JADWYK010000002.1"/>
</dbReference>
<keyword evidence="1" id="KW-1133">Transmembrane helix</keyword>
<reference evidence="2 3" key="1">
    <citation type="submission" date="2020-11" db="EMBL/GenBank/DDBJ databases">
        <title>Hymenobacter sp.</title>
        <authorList>
            <person name="Kim M.K."/>
        </authorList>
    </citation>
    <scope>NUCLEOTIDE SEQUENCE [LARGE SCALE GENOMIC DNA]</scope>
    <source>
        <strain evidence="2 3">BT594</strain>
    </source>
</reference>
<organism evidence="2 3">
    <name type="scientific">Hymenobacter guriensis</name>
    <dbReference type="NCBI Taxonomy" id="2793065"/>
    <lineage>
        <taxon>Bacteria</taxon>
        <taxon>Pseudomonadati</taxon>
        <taxon>Bacteroidota</taxon>
        <taxon>Cytophagia</taxon>
        <taxon>Cytophagales</taxon>
        <taxon>Hymenobacteraceae</taxon>
        <taxon>Hymenobacter</taxon>
    </lineage>
</organism>
<proteinExistence type="predicted"/>
<dbReference type="Proteomes" id="UP000601099">
    <property type="component" value="Unassembled WGS sequence"/>
</dbReference>
<evidence type="ECO:0000256" key="1">
    <source>
        <dbReference type="SAM" id="Phobius"/>
    </source>
</evidence>
<comment type="caution">
    <text evidence="2">The sequence shown here is derived from an EMBL/GenBank/DDBJ whole genome shotgun (WGS) entry which is preliminary data.</text>
</comment>
<name>A0ABS0KYE5_9BACT</name>
<gene>
    <name evidence="2" type="ORF">I5L79_05000</name>
</gene>
<dbReference type="EMBL" id="JADWYK010000002">
    <property type="protein sequence ID" value="MBG8552893.1"/>
    <property type="molecule type" value="Genomic_DNA"/>
</dbReference>
<evidence type="ECO:0000313" key="2">
    <source>
        <dbReference type="EMBL" id="MBG8552893.1"/>
    </source>
</evidence>
<keyword evidence="1" id="KW-0812">Transmembrane</keyword>
<feature type="transmembrane region" description="Helical" evidence="1">
    <location>
        <begin position="71"/>
        <end position="92"/>
    </location>
</feature>